<evidence type="ECO:0000256" key="11">
    <source>
        <dbReference type="ARBA" id="ARBA00023136"/>
    </source>
</evidence>
<dbReference type="GO" id="GO:0016477">
    <property type="term" value="P:cell migration"/>
    <property type="evidence" value="ECO:0007669"/>
    <property type="project" value="TreeGrafter"/>
</dbReference>
<feature type="disulfide bond" evidence="14">
    <location>
        <begin position="670"/>
        <end position="686"/>
    </location>
</feature>
<name>A0A7J7ITV4_BUGNE</name>
<feature type="disulfide bond" evidence="14">
    <location>
        <begin position="696"/>
        <end position="705"/>
    </location>
</feature>
<dbReference type="SUPFAM" id="SSF53300">
    <property type="entry name" value="vWA-like"/>
    <property type="match status" value="1"/>
</dbReference>
<dbReference type="InterPro" id="IPR015812">
    <property type="entry name" value="Integrin_bsu"/>
</dbReference>
<dbReference type="Gene3D" id="3.30.1680.10">
    <property type="entry name" value="ligand-binding face of the semaphorins, domain 2"/>
    <property type="match status" value="1"/>
</dbReference>
<dbReference type="Gene3D" id="2.60.40.1510">
    <property type="entry name" value="ntegrin, alpha v. Chain A, domain 3"/>
    <property type="match status" value="1"/>
</dbReference>
<feature type="disulfide bond" evidence="14">
    <location>
        <begin position="534"/>
        <end position="578"/>
    </location>
</feature>
<evidence type="ECO:0000256" key="1">
    <source>
        <dbReference type="ARBA" id="ARBA00004251"/>
    </source>
</evidence>
<dbReference type="SUPFAM" id="SSF69179">
    <property type="entry name" value="Integrin domains"/>
    <property type="match status" value="1"/>
</dbReference>
<feature type="disulfide bond" evidence="14">
    <location>
        <begin position="304"/>
        <end position="345"/>
    </location>
</feature>
<feature type="disulfide bond" evidence="14">
    <location>
        <begin position="638"/>
        <end position="657"/>
    </location>
</feature>
<proteinExistence type="inferred from homology"/>
<dbReference type="Pfam" id="PF17205">
    <property type="entry name" value="PSI_integrin"/>
    <property type="match status" value="1"/>
</dbReference>
<comment type="caution">
    <text evidence="19">The sequence shown here is derived from an EMBL/GenBank/DDBJ whole genome shotgun (WGS) entry which is preliminary data.</text>
</comment>
<dbReference type="InterPro" id="IPR040622">
    <property type="entry name" value="EGF_integrin_1"/>
</dbReference>
<dbReference type="FunFam" id="3.40.50.410:FF:000002">
    <property type="entry name" value="Integrin beta"/>
    <property type="match status" value="1"/>
</dbReference>
<dbReference type="PANTHER" id="PTHR10082">
    <property type="entry name" value="INTEGRIN BETA SUBUNIT"/>
    <property type="match status" value="1"/>
</dbReference>
<dbReference type="GO" id="GO:0005925">
    <property type="term" value="C:focal adhesion"/>
    <property type="evidence" value="ECO:0007669"/>
    <property type="project" value="TreeGrafter"/>
</dbReference>
<evidence type="ECO:0000256" key="16">
    <source>
        <dbReference type="SAM" id="Phobius"/>
    </source>
</evidence>
<evidence type="ECO:0000313" key="20">
    <source>
        <dbReference type="Proteomes" id="UP000593567"/>
    </source>
</evidence>
<dbReference type="OrthoDB" id="410592at2759"/>
<keyword evidence="8 15" id="KW-0130">Cell adhesion</keyword>
<dbReference type="Gene3D" id="1.20.5.100">
    <property type="entry name" value="Cytochrome c1, transmembrane anchor, C-terminal"/>
    <property type="match status" value="1"/>
</dbReference>
<dbReference type="InterPro" id="IPR002369">
    <property type="entry name" value="Integrin_bsu_VWA"/>
</dbReference>
<keyword evidence="20" id="KW-1185">Reference proteome</keyword>
<feature type="disulfide bond" evidence="14">
    <location>
        <begin position="448"/>
        <end position="464"/>
    </location>
</feature>
<evidence type="ECO:0000256" key="10">
    <source>
        <dbReference type="ARBA" id="ARBA00023037"/>
    </source>
</evidence>
<dbReference type="InterPro" id="IPR032695">
    <property type="entry name" value="Integrin_dom_sf"/>
</dbReference>
<dbReference type="GO" id="GO:0005178">
    <property type="term" value="F:integrin binding"/>
    <property type="evidence" value="ECO:0007669"/>
    <property type="project" value="TreeGrafter"/>
</dbReference>
<evidence type="ECO:0000313" key="19">
    <source>
        <dbReference type="EMBL" id="KAF6017349.1"/>
    </source>
</evidence>
<dbReference type="PRINTS" id="PR01186">
    <property type="entry name" value="INTEGRINB"/>
</dbReference>
<feature type="domain" description="Integrin beta subunit cytoplasmic" evidence="18">
    <location>
        <begin position="803"/>
        <end position="849"/>
    </location>
</feature>
<evidence type="ECO:0000256" key="15">
    <source>
        <dbReference type="RuleBase" id="RU000633"/>
    </source>
</evidence>
<evidence type="ECO:0000256" key="8">
    <source>
        <dbReference type="ARBA" id="ARBA00022889"/>
    </source>
</evidence>
<dbReference type="Pfam" id="PF23105">
    <property type="entry name" value="EGF_integrin"/>
    <property type="match status" value="1"/>
</dbReference>
<feature type="disulfide bond" evidence="14">
    <location>
        <begin position="702"/>
        <end position="774"/>
    </location>
</feature>
<feature type="transmembrane region" description="Helical" evidence="16">
    <location>
        <begin position="780"/>
        <end position="802"/>
    </location>
</feature>
<dbReference type="Proteomes" id="UP000593567">
    <property type="component" value="Unassembled WGS sequence"/>
</dbReference>
<keyword evidence="3" id="KW-1003">Cell membrane</keyword>
<sequence length="871" mass="95874">MLNWWHWIVRGYRCLPISNPSLDNQTVDLRIYPERQAILKCIPLAMNTYPSISVLLLISLTTVDVQVNAQLPSSAVISACNAARNCTECMAANPMCNWCIAKPSQDATGWSSSDKRCDTYDNLVSQKCGVGNITNITTTYPSIQDDPVSDATSSRPAIQISPQAVSVKLRPNEKVRIPLTFRLAKDYPVDLYYLMDLSQSMLDDKQNVANLGITLADEMRKITKDVKLGFGSFVDKVLMPYVNTLEARLRSPCTGCESPYSFKHRLSLSEDTAEFGQKVNDTMISGNLEEPEGGFDALMQAIVCNKSIGWRENSRKMLIFSTDASFHSAGDGKLGGVIEPNDGQCHMVNGEYTWADKQDYPSISQIASKVAENRINVIFAVTSSQTQRYKLLSDIIPGSVFGELAGDSSNIVKLVKENYEKISSKVEMTVRRGEKRNEYLKLQVRADCDNSTTFSGDFAASASCDSLSPGSSVKFEVELQATSCANGGTSETVEIYPIGLTESLKIQQRSTVPASAVTGRENSPACLSIGTYECGICDCGPSYYGETCQCDNLAVGIDTTELDSPCIRPNSTQNQLPCSGRGECVCGKCETCDCLPGSVDKDNCRRYTGDYCQCNPDNCPRNSKGVICSGPDHGRCHCDKVQPYTCATVNLAMKEVCSNRGICKCGVCECDKPVGNVGERYTGQYCEECSTCASKCRLYEDCTLCFFHEQVEPQAFDAEACQQMCSNGTTPSFTLVDKIDPAERLPDTGCKIIYGYKHVPRSGYMVYVEEDKACVYKVNILALVAGVVGGIVFLGVVALLIWRLCATLNDRRDFANLEKERKQAQWNTTKNPIYVEATSTFKNPMYQDNLTGCKYTVVTRFCFTAPKMSRD</sequence>
<keyword evidence="12 14" id="KW-1015">Disulfide bond</keyword>
<evidence type="ECO:0000256" key="2">
    <source>
        <dbReference type="ARBA" id="ARBA00007449"/>
    </source>
</evidence>
<feature type="domain" description="Integrin beta subunit VWA" evidence="17">
    <location>
        <begin position="85"/>
        <end position="507"/>
    </location>
</feature>
<evidence type="ECO:0000256" key="5">
    <source>
        <dbReference type="ARBA" id="ARBA00022692"/>
    </source>
</evidence>
<dbReference type="PIRSF" id="PIRSF002512">
    <property type="entry name" value="Integrin_B"/>
    <property type="match status" value="1"/>
</dbReference>
<feature type="disulfide bond" evidence="14">
    <location>
        <begin position="584"/>
        <end position="589"/>
    </location>
</feature>
<keyword evidence="7" id="KW-0677">Repeat</keyword>
<dbReference type="PROSITE" id="PS00243">
    <property type="entry name" value="I_EGF_1"/>
    <property type="match status" value="1"/>
</dbReference>
<dbReference type="GO" id="GO:0008305">
    <property type="term" value="C:integrin complex"/>
    <property type="evidence" value="ECO:0007669"/>
    <property type="project" value="TreeGrafter"/>
</dbReference>
<evidence type="ECO:0000256" key="6">
    <source>
        <dbReference type="ARBA" id="ARBA00022729"/>
    </source>
</evidence>
<organism evidence="19 20">
    <name type="scientific">Bugula neritina</name>
    <name type="common">Brown bryozoan</name>
    <name type="synonym">Sertularia neritina</name>
    <dbReference type="NCBI Taxonomy" id="10212"/>
    <lineage>
        <taxon>Eukaryota</taxon>
        <taxon>Metazoa</taxon>
        <taxon>Spiralia</taxon>
        <taxon>Lophotrochozoa</taxon>
        <taxon>Bryozoa</taxon>
        <taxon>Gymnolaemata</taxon>
        <taxon>Cheilostomatida</taxon>
        <taxon>Flustrina</taxon>
        <taxon>Buguloidea</taxon>
        <taxon>Bugulidae</taxon>
        <taxon>Bugula</taxon>
    </lineage>
</organism>
<keyword evidence="9 16" id="KW-1133">Transmembrane helix</keyword>
<feature type="disulfide bond" evidence="14">
    <location>
        <begin position="539"/>
        <end position="548"/>
    </location>
</feature>
<dbReference type="EMBL" id="VXIV02003410">
    <property type="protein sequence ID" value="KAF6017349.1"/>
    <property type="molecule type" value="Genomic_DNA"/>
</dbReference>
<comment type="similarity">
    <text evidence="2 15">Belongs to the integrin beta chain family.</text>
</comment>
<evidence type="ECO:0000256" key="9">
    <source>
        <dbReference type="ARBA" id="ARBA00022989"/>
    </source>
</evidence>
<feature type="disulfide bond" evidence="14">
    <location>
        <begin position="594"/>
        <end position="612"/>
    </location>
</feature>
<feature type="disulfide bond" evidence="14">
    <location>
        <begin position="663"/>
        <end position="668"/>
    </location>
</feature>
<keyword evidence="10 15" id="KW-0401">Integrin</keyword>
<dbReference type="GO" id="GO:0033627">
    <property type="term" value="P:cell adhesion mediated by integrin"/>
    <property type="evidence" value="ECO:0007669"/>
    <property type="project" value="TreeGrafter"/>
</dbReference>
<dbReference type="Pfam" id="PF08725">
    <property type="entry name" value="Integrin_b_cyt"/>
    <property type="match status" value="1"/>
</dbReference>
<dbReference type="AlphaFoldDB" id="A0A7J7ITV4"/>
<evidence type="ECO:0000256" key="7">
    <source>
        <dbReference type="ARBA" id="ARBA00022737"/>
    </source>
</evidence>
<dbReference type="InterPro" id="IPR014836">
    <property type="entry name" value="Integrin_bsu_cyt_dom"/>
</dbReference>
<keyword evidence="6" id="KW-0732">Signal</keyword>
<comment type="subcellular location">
    <subcellularLocation>
        <location evidence="1 15">Cell membrane</location>
        <topology evidence="1 15">Single-pass type I membrane protein</topology>
    </subcellularLocation>
</comment>
<dbReference type="SMART" id="SM01241">
    <property type="entry name" value="Integrin_b_cyt"/>
    <property type="match status" value="1"/>
</dbReference>
<feature type="disulfide bond" evidence="14">
    <location>
        <begin position="614"/>
        <end position="619"/>
    </location>
</feature>
<feature type="disulfide bond" evidence="14">
    <location>
        <begin position="725"/>
        <end position="750"/>
    </location>
</feature>
<reference evidence="19" key="1">
    <citation type="submission" date="2020-06" db="EMBL/GenBank/DDBJ databases">
        <title>Draft genome of Bugula neritina, a colonial animal packing powerful symbionts and potential medicines.</title>
        <authorList>
            <person name="Rayko M."/>
        </authorList>
    </citation>
    <scope>NUCLEOTIDE SEQUENCE [LARGE SCALE GENOMIC DNA]</scope>
    <source>
        <strain evidence="19">Kwan_BN1</strain>
    </source>
</reference>
<dbReference type="Gene3D" id="3.40.50.410">
    <property type="entry name" value="von Willebrand factor, type A domain"/>
    <property type="match status" value="1"/>
</dbReference>
<feature type="disulfide bond" evidence="14">
    <location>
        <begin position="89"/>
        <end position="128"/>
    </location>
</feature>
<dbReference type="GO" id="GO:0007229">
    <property type="term" value="P:integrin-mediated signaling pathway"/>
    <property type="evidence" value="ECO:0007669"/>
    <property type="project" value="UniProtKB-KW"/>
</dbReference>
<accession>A0A7J7ITV4</accession>
<evidence type="ECO:0000259" key="17">
    <source>
        <dbReference type="SMART" id="SM00187"/>
    </source>
</evidence>
<keyword evidence="13" id="KW-0325">Glycoprotein</keyword>
<dbReference type="InterPro" id="IPR036465">
    <property type="entry name" value="vWFA_dom_sf"/>
</dbReference>
<dbReference type="InterPro" id="IPR057073">
    <property type="entry name" value="EGF_integrin_2"/>
</dbReference>
<dbReference type="Gene3D" id="2.170.300.10">
    <property type="entry name" value="Tie2 ligand-binding domain superfamily"/>
    <property type="match status" value="1"/>
</dbReference>
<dbReference type="Pfam" id="PF18372">
    <property type="entry name" value="I-EGF_1"/>
    <property type="match status" value="1"/>
</dbReference>
<dbReference type="SUPFAM" id="SSF103575">
    <property type="entry name" value="Plexin repeat"/>
    <property type="match status" value="1"/>
</dbReference>
<evidence type="ECO:0000256" key="14">
    <source>
        <dbReference type="PIRSR" id="PIRSR002512-1"/>
    </source>
</evidence>
<protein>
    <recommendedName>
        <fullName evidence="15">Integrin beta</fullName>
    </recommendedName>
</protein>
<dbReference type="GO" id="GO:0009986">
    <property type="term" value="C:cell surface"/>
    <property type="evidence" value="ECO:0007669"/>
    <property type="project" value="TreeGrafter"/>
</dbReference>
<dbReference type="InterPro" id="IPR057243">
    <property type="entry name" value="Integrin_I-EGF_CS"/>
</dbReference>
<evidence type="ECO:0000256" key="13">
    <source>
        <dbReference type="ARBA" id="ARBA00023180"/>
    </source>
</evidence>
<evidence type="ECO:0000256" key="3">
    <source>
        <dbReference type="ARBA" id="ARBA00022475"/>
    </source>
</evidence>
<evidence type="ECO:0000256" key="4">
    <source>
        <dbReference type="ARBA" id="ARBA00022536"/>
    </source>
</evidence>
<dbReference type="Gene3D" id="2.10.25.10">
    <property type="entry name" value="Laminin"/>
    <property type="match status" value="1"/>
</dbReference>
<dbReference type="InterPro" id="IPR033760">
    <property type="entry name" value="Integrin_beta_N"/>
</dbReference>
<dbReference type="GO" id="GO:0007160">
    <property type="term" value="P:cell-matrix adhesion"/>
    <property type="evidence" value="ECO:0007669"/>
    <property type="project" value="TreeGrafter"/>
</dbReference>
<feature type="disulfide bond" evidence="14">
    <location>
        <begin position="586"/>
        <end position="628"/>
    </location>
</feature>
<dbReference type="PANTHER" id="PTHR10082:SF60">
    <property type="entry name" value="INTEGRIN BETA-PS"/>
    <property type="match status" value="1"/>
</dbReference>
<feature type="disulfide bond" evidence="14">
    <location>
        <begin position="253"/>
        <end position="256"/>
    </location>
</feature>
<keyword evidence="4" id="KW-0245">EGF-like domain</keyword>
<keyword evidence="5 15" id="KW-0812">Transmembrane</keyword>
<evidence type="ECO:0000259" key="18">
    <source>
        <dbReference type="SMART" id="SM01241"/>
    </source>
</evidence>
<keyword evidence="11 16" id="KW-0472">Membrane</keyword>
<feature type="disulfide bond" evidence="14">
    <location>
        <begin position="86"/>
        <end position="96"/>
    </location>
</feature>
<feature type="disulfide bond" evidence="14">
    <location>
        <begin position="99"/>
        <end position="117"/>
    </location>
</feature>
<dbReference type="SMART" id="SM00187">
    <property type="entry name" value="INB"/>
    <property type="match status" value="1"/>
</dbReference>
<dbReference type="GO" id="GO:0098609">
    <property type="term" value="P:cell-cell adhesion"/>
    <property type="evidence" value="ECO:0007669"/>
    <property type="project" value="TreeGrafter"/>
</dbReference>
<feature type="disulfide bond" evidence="14">
    <location>
        <begin position="665"/>
        <end position="721"/>
    </location>
</feature>
<evidence type="ECO:0000256" key="12">
    <source>
        <dbReference type="ARBA" id="ARBA00023157"/>
    </source>
</evidence>
<dbReference type="Pfam" id="PF00362">
    <property type="entry name" value="Integrin_beta"/>
    <property type="match status" value="1"/>
</dbReference>
<gene>
    <name evidence="19" type="ORF">EB796_024341</name>
</gene>